<protein>
    <submittedName>
        <fullName evidence="1">Uncharacterized protein</fullName>
    </submittedName>
</protein>
<evidence type="ECO:0000313" key="1">
    <source>
        <dbReference type="EMBL" id="CCX32067.1"/>
    </source>
</evidence>
<dbReference type="Proteomes" id="UP000018144">
    <property type="component" value="Unassembled WGS sequence"/>
</dbReference>
<dbReference type="EMBL" id="HF935724">
    <property type="protein sequence ID" value="CCX32067.1"/>
    <property type="molecule type" value="Genomic_DNA"/>
</dbReference>
<keyword evidence="2" id="KW-1185">Reference proteome</keyword>
<accession>U4LKG2</accession>
<sequence>MHCRYFYKRPCVQLALSLTTIDSHAEYCRAKKNKVLRHTLASHYLYPSGGQQVKMLPGLWTEWRTCVQPAT</sequence>
<reference evidence="1 2" key="1">
    <citation type="journal article" date="2013" name="PLoS Genet.">
        <title>The genome and development-dependent transcriptomes of Pyronema confluens: a window into fungal evolution.</title>
        <authorList>
            <person name="Traeger S."/>
            <person name="Altegoer F."/>
            <person name="Freitag M."/>
            <person name="Gabaldon T."/>
            <person name="Kempken F."/>
            <person name="Kumar A."/>
            <person name="Marcet-Houben M."/>
            <person name="Poggeler S."/>
            <person name="Stajich J.E."/>
            <person name="Nowrousian M."/>
        </authorList>
    </citation>
    <scope>NUCLEOTIDE SEQUENCE [LARGE SCALE GENOMIC DNA]</scope>
    <source>
        <strain evidence="2">CBS 100304</strain>
        <tissue evidence="1">Vegetative mycelium</tissue>
    </source>
</reference>
<gene>
    <name evidence="1" type="ORF">PCON_12337</name>
</gene>
<name>U4LKG2_PYROM</name>
<proteinExistence type="predicted"/>
<organism evidence="1 2">
    <name type="scientific">Pyronema omphalodes (strain CBS 100304)</name>
    <name type="common">Pyronema confluens</name>
    <dbReference type="NCBI Taxonomy" id="1076935"/>
    <lineage>
        <taxon>Eukaryota</taxon>
        <taxon>Fungi</taxon>
        <taxon>Dikarya</taxon>
        <taxon>Ascomycota</taxon>
        <taxon>Pezizomycotina</taxon>
        <taxon>Pezizomycetes</taxon>
        <taxon>Pezizales</taxon>
        <taxon>Pyronemataceae</taxon>
        <taxon>Pyronema</taxon>
    </lineage>
</organism>
<evidence type="ECO:0000313" key="2">
    <source>
        <dbReference type="Proteomes" id="UP000018144"/>
    </source>
</evidence>
<dbReference type="AlphaFoldDB" id="U4LKG2"/>